<evidence type="ECO:0000313" key="1">
    <source>
        <dbReference type="EMBL" id="CNH30614.1"/>
    </source>
</evidence>
<keyword evidence="2" id="KW-1185">Reference proteome</keyword>
<protein>
    <submittedName>
        <fullName evidence="1">Uncharacterized protein</fullName>
    </submittedName>
</protein>
<dbReference type="AlphaFoldDB" id="A0A0T9NUN1"/>
<gene>
    <name evidence="1" type="ORF">ERS008472_01132</name>
</gene>
<organism evidence="1 2">
    <name type="scientific">Yersinia thracica</name>
    <dbReference type="NCBI Taxonomy" id="2890319"/>
    <lineage>
        <taxon>Bacteria</taxon>
        <taxon>Pseudomonadati</taxon>
        <taxon>Pseudomonadota</taxon>
        <taxon>Gammaproteobacteria</taxon>
        <taxon>Enterobacterales</taxon>
        <taxon>Yersiniaceae</taxon>
        <taxon>Yersinia</taxon>
    </lineage>
</organism>
<dbReference type="Proteomes" id="UP000041882">
    <property type="component" value="Unassembled WGS sequence"/>
</dbReference>
<dbReference type="EMBL" id="CQAW01000003">
    <property type="protein sequence ID" value="CNH30614.1"/>
    <property type="molecule type" value="Genomic_DNA"/>
</dbReference>
<name>A0A0T9NUN1_9GAMM</name>
<reference evidence="2" key="1">
    <citation type="submission" date="2015-03" db="EMBL/GenBank/DDBJ databases">
        <authorList>
            <consortium name="Pathogen Informatics"/>
            <person name="Murphy D."/>
        </authorList>
    </citation>
    <scope>NUCLEOTIDE SEQUENCE [LARGE SCALE GENOMIC DNA]</scope>
    <source>
        <strain evidence="2">IP6945</strain>
    </source>
</reference>
<accession>A0A0T9NUN1</accession>
<proteinExistence type="predicted"/>
<evidence type="ECO:0000313" key="2">
    <source>
        <dbReference type="Proteomes" id="UP000041882"/>
    </source>
</evidence>
<sequence>MAYTLPQSIYRSLGLIATSMTLSLIIYNKPDCFASVVLLNISYELVDYLPLFSRITHI</sequence>